<protein>
    <submittedName>
        <fullName evidence="1">Uncharacterized protein</fullName>
    </submittedName>
</protein>
<evidence type="ECO:0000313" key="2">
    <source>
        <dbReference type="Proteomes" id="UP000029981"/>
    </source>
</evidence>
<reference evidence="1 2" key="1">
    <citation type="journal article" date="2009" name="Nat. Genet.">
        <title>The genome of the cucumber, Cucumis sativus L.</title>
        <authorList>
            <person name="Huang S."/>
            <person name="Li R."/>
            <person name="Zhang Z."/>
            <person name="Li L."/>
            <person name="Gu X."/>
            <person name="Fan W."/>
            <person name="Lucas W.J."/>
            <person name="Wang X."/>
            <person name="Xie B."/>
            <person name="Ni P."/>
            <person name="Ren Y."/>
            <person name="Zhu H."/>
            <person name="Li J."/>
            <person name="Lin K."/>
            <person name="Jin W."/>
            <person name="Fei Z."/>
            <person name="Li G."/>
            <person name="Staub J."/>
            <person name="Kilian A."/>
            <person name="van der Vossen E.A."/>
            <person name="Wu Y."/>
            <person name="Guo J."/>
            <person name="He J."/>
            <person name="Jia Z."/>
            <person name="Ren Y."/>
            <person name="Tian G."/>
            <person name="Lu Y."/>
            <person name="Ruan J."/>
            <person name="Qian W."/>
            <person name="Wang M."/>
            <person name="Huang Q."/>
            <person name="Li B."/>
            <person name="Xuan Z."/>
            <person name="Cao J."/>
            <person name="Asan"/>
            <person name="Wu Z."/>
            <person name="Zhang J."/>
            <person name="Cai Q."/>
            <person name="Bai Y."/>
            <person name="Zhao B."/>
            <person name="Han Y."/>
            <person name="Li Y."/>
            <person name="Li X."/>
            <person name="Wang S."/>
            <person name="Shi Q."/>
            <person name="Liu S."/>
            <person name="Cho W.K."/>
            <person name="Kim J.Y."/>
            <person name="Xu Y."/>
            <person name="Heller-Uszynska K."/>
            <person name="Miao H."/>
            <person name="Cheng Z."/>
            <person name="Zhang S."/>
            <person name="Wu J."/>
            <person name="Yang Y."/>
            <person name="Kang H."/>
            <person name="Li M."/>
            <person name="Liang H."/>
            <person name="Ren X."/>
            <person name="Shi Z."/>
            <person name="Wen M."/>
            <person name="Jian M."/>
            <person name="Yang H."/>
            <person name="Zhang G."/>
            <person name="Yang Z."/>
            <person name="Chen R."/>
            <person name="Liu S."/>
            <person name="Li J."/>
            <person name="Ma L."/>
            <person name="Liu H."/>
            <person name="Zhou Y."/>
            <person name="Zhao J."/>
            <person name="Fang X."/>
            <person name="Li G."/>
            <person name="Fang L."/>
            <person name="Li Y."/>
            <person name="Liu D."/>
            <person name="Zheng H."/>
            <person name="Zhang Y."/>
            <person name="Qin N."/>
            <person name="Li Z."/>
            <person name="Yang G."/>
            <person name="Yang S."/>
            <person name="Bolund L."/>
            <person name="Kristiansen K."/>
            <person name="Zheng H."/>
            <person name="Li S."/>
            <person name="Zhang X."/>
            <person name="Yang H."/>
            <person name="Wang J."/>
            <person name="Sun R."/>
            <person name="Zhang B."/>
            <person name="Jiang S."/>
            <person name="Wang J."/>
            <person name="Du Y."/>
            <person name="Li S."/>
        </authorList>
    </citation>
    <scope>NUCLEOTIDE SEQUENCE [LARGE SCALE GENOMIC DNA]</scope>
    <source>
        <strain evidence="2">cv. 9930</strain>
    </source>
</reference>
<dbReference type="AlphaFoldDB" id="A0A0A0LN61"/>
<dbReference type="Proteomes" id="UP000029981">
    <property type="component" value="Chromosome 2"/>
</dbReference>
<reference evidence="1 2" key="3">
    <citation type="journal article" date="2010" name="BMC Genomics">
        <title>Transcriptome sequencing and comparative analysis of cucumber flowers with different sex types.</title>
        <authorList>
            <person name="Guo S."/>
            <person name="Zheng Y."/>
            <person name="Joung J.G."/>
            <person name="Liu S."/>
            <person name="Zhang Z."/>
            <person name="Crasta O.R."/>
            <person name="Sobral B.W."/>
            <person name="Xu Y."/>
            <person name="Huang S."/>
            <person name="Fei Z."/>
        </authorList>
    </citation>
    <scope>NUCLEOTIDE SEQUENCE [LARGE SCALE GENOMIC DNA]</scope>
    <source>
        <strain evidence="2">cv. 9930</strain>
    </source>
</reference>
<sequence length="66" mass="7633">MANMFLPSNLKLSIANQVLRDYISISNVRELITSIHSNNIQLSTLNIDRAYVNQKGLTYQNRFSCW</sequence>
<dbReference type="Gramene" id="KGN62424">
    <property type="protein sequence ID" value="KGN62424"/>
    <property type="gene ID" value="Csa_2G354010"/>
</dbReference>
<gene>
    <name evidence="1" type="ORF">Csa_2G354010</name>
</gene>
<reference evidence="1 2" key="4">
    <citation type="journal article" date="2011" name="BMC Genomics">
        <title>RNA-Seq improves annotation of protein-coding genes in the cucumber genome.</title>
        <authorList>
            <person name="Li Z."/>
            <person name="Zhang Z."/>
            <person name="Yan P."/>
            <person name="Huang S."/>
            <person name="Fei Z."/>
            <person name="Lin K."/>
        </authorList>
    </citation>
    <scope>NUCLEOTIDE SEQUENCE [LARGE SCALE GENOMIC DNA]</scope>
    <source>
        <strain evidence="2">cv. 9930</strain>
    </source>
</reference>
<reference evidence="1 2" key="2">
    <citation type="journal article" date="2009" name="PLoS ONE">
        <title>An integrated genetic and cytogenetic map of the cucumber genome.</title>
        <authorList>
            <person name="Ren Y."/>
            <person name="Zhang Z."/>
            <person name="Liu J."/>
            <person name="Staub J.E."/>
            <person name="Han Y."/>
            <person name="Cheng Z."/>
            <person name="Li X."/>
            <person name="Lu J."/>
            <person name="Miao H."/>
            <person name="Kang H."/>
            <person name="Xie B."/>
            <person name="Gu X."/>
            <person name="Wang X."/>
            <person name="Du Y."/>
            <person name="Jin W."/>
            <person name="Huang S."/>
        </authorList>
    </citation>
    <scope>NUCLEOTIDE SEQUENCE [LARGE SCALE GENOMIC DNA]</scope>
    <source>
        <strain evidence="2">cv. 9930</strain>
    </source>
</reference>
<organism evidence="1 2">
    <name type="scientific">Cucumis sativus</name>
    <name type="common">Cucumber</name>
    <dbReference type="NCBI Taxonomy" id="3659"/>
    <lineage>
        <taxon>Eukaryota</taxon>
        <taxon>Viridiplantae</taxon>
        <taxon>Streptophyta</taxon>
        <taxon>Embryophyta</taxon>
        <taxon>Tracheophyta</taxon>
        <taxon>Spermatophyta</taxon>
        <taxon>Magnoliopsida</taxon>
        <taxon>eudicotyledons</taxon>
        <taxon>Gunneridae</taxon>
        <taxon>Pentapetalae</taxon>
        <taxon>rosids</taxon>
        <taxon>fabids</taxon>
        <taxon>Cucurbitales</taxon>
        <taxon>Cucurbitaceae</taxon>
        <taxon>Benincaseae</taxon>
        <taxon>Cucumis</taxon>
    </lineage>
</organism>
<proteinExistence type="predicted"/>
<accession>A0A0A0LN61</accession>
<evidence type="ECO:0000313" key="1">
    <source>
        <dbReference type="EMBL" id="KGN62424.1"/>
    </source>
</evidence>
<dbReference type="EMBL" id="CM002923">
    <property type="protein sequence ID" value="KGN62424.1"/>
    <property type="molecule type" value="Genomic_DNA"/>
</dbReference>
<keyword evidence="2" id="KW-1185">Reference proteome</keyword>
<name>A0A0A0LN61_CUCSA</name>